<organism evidence="17 18">
    <name type="scientific">Paenibacillus xylanivorans</name>
    <dbReference type="NCBI Taxonomy" id="1705561"/>
    <lineage>
        <taxon>Bacteria</taxon>
        <taxon>Bacillati</taxon>
        <taxon>Bacillota</taxon>
        <taxon>Bacilli</taxon>
        <taxon>Bacillales</taxon>
        <taxon>Paenibacillaceae</taxon>
        <taxon>Paenibacillus</taxon>
    </lineage>
</organism>
<evidence type="ECO:0000259" key="15">
    <source>
        <dbReference type="PROSITE" id="PS50109"/>
    </source>
</evidence>
<keyword evidence="5" id="KW-0597">Phosphoprotein</keyword>
<evidence type="ECO:0000313" key="18">
    <source>
        <dbReference type="Proteomes" id="UP000037688"/>
    </source>
</evidence>
<dbReference type="OrthoDB" id="9776552at2"/>
<evidence type="ECO:0000256" key="4">
    <source>
        <dbReference type="ARBA" id="ARBA00022475"/>
    </source>
</evidence>
<dbReference type="InterPro" id="IPR050640">
    <property type="entry name" value="Bact_2-comp_sensor_kinase"/>
</dbReference>
<dbReference type="SUPFAM" id="SSF158472">
    <property type="entry name" value="HAMP domain-like"/>
    <property type="match status" value="1"/>
</dbReference>
<keyword evidence="10" id="KW-0067">ATP-binding</keyword>
<dbReference type="InterPro" id="IPR005467">
    <property type="entry name" value="His_kinase_dom"/>
</dbReference>
<evidence type="ECO:0000256" key="9">
    <source>
        <dbReference type="ARBA" id="ARBA00022777"/>
    </source>
</evidence>
<comment type="subcellular location">
    <subcellularLocation>
        <location evidence="2">Cell membrane</location>
        <topology evidence="2">Multi-pass membrane protein</topology>
    </subcellularLocation>
</comment>
<dbReference type="InterPro" id="IPR003594">
    <property type="entry name" value="HATPase_dom"/>
</dbReference>
<proteinExistence type="predicted"/>
<keyword evidence="9 17" id="KW-0418">Kinase</keyword>
<dbReference type="AlphaFoldDB" id="A0A0M9BPX9"/>
<dbReference type="EMBL" id="LITU01000059">
    <property type="protein sequence ID" value="KOY15926.1"/>
    <property type="molecule type" value="Genomic_DNA"/>
</dbReference>
<evidence type="ECO:0000256" key="12">
    <source>
        <dbReference type="ARBA" id="ARBA00023012"/>
    </source>
</evidence>
<dbReference type="InterPro" id="IPR036890">
    <property type="entry name" value="HATPase_C_sf"/>
</dbReference>
<keyword evidence="6" id="KW-0808">Transferase</keyword>
<keyword evidence="18" id="KW-1185">Reference proteome</keyword>
<reference evidence="17 18" key="1">
    <citation type="submission" date="2015-08" db="EMBL/GenBank/DDBJ databases">
        <title>Draft genome sequence of cellulolytic and xylanolytic Paenibacillus sp. A59, isolated from a decaying forest soil from Patagonia, Argentina.</title>
        <authorList>
            <person name="Ghio S."/>
            <person name="Caceres A.M."/>
            <person name="Talia P."/>
            <person name="Grasso D."/>
            <person name="Campos E."/>
        </authorList>
    </citation>
    <scope>NUCLEOTIDE SEQUENCE [LARGE SCALE GENOMIC DNA]</scope>
    <source>
        <strain evidence="17 18">A59</strain>
    </source>
</reference>
<dbReference type="Proteomes" id="UP000037688">
    <property type="component" value="Unassembled WGS sequence"/>
</dbReference>
<dbReference type="InterPro" id="IPR003660">
    <property type="entry name" value="HAMP_dom"/>
</dbReference>
<dbReference type="SUPFAM" id="SSF55874">
    <property type="entry name" value="ATPase domain of HSP90 chaperone/DNA topoisomerase II/histidine kinase"/>
    <property type="match status" value="1"/>
</dbReference>
<evidence type="ECO:0000256" key="7">
    <source>
        <dbReference type="ARBA" id="ARBA00022692"/>
    </source>
</evidence>
<gene>
    <name evidence="17" type="ORF">AMS66_15005</name>
</gene>
<dbReference type="CDD" id="cd06225">
    <property type="entry name" value="HAMP"/>
    <property type="match status" value="1"/>
</dbReference>
<keyword evidence="11 14" id="KW-1133">Transmembrane helix</keyword>
<dbReference type="PANTHER" id="PTHR34220:SF11">
    <property type="entry name" value="SENSOR PROTEIN KINASE HPTS"/>
    <property type="match status" value="1"/>
</dbReference>
<evidence type="ECO:0000256" key="11">
    <source>
        <dbReference type="ARBA" id="ARBA00022989"/>
    </source>
</evidence>
<keyword evidence="4" id="KW-1003">Cell membrane</keyword>
<dbReference type="SMART" id="SM00304">
    <property type="entry name" value="HAMP"/>
    <property type="match status" value="1"/>
</dbReference>
<dbReference type="Pfam" id="PF06580">
    <property type="entry name" value="His_kinase"/>
    <property type="match status" value="1"/>
</dbReference>
<name>A0A0M9BPX9_9BACL</name>
<evidence type="ECO:0000256" key="3">
    <source>
        <dbReference type="ARBA" id="ARBA00012438"/>
    </source>
</evidence>
<sequence length="610" mass="71101">MSRIRTMYRNYLKKKMFNKILLFYSMVMVLLFISVSVLAYRYYEQRVVQEQMDASLQELDIVSINLNQQYERLYNAVQQIYTDAMIGDDLKYFLTHEYEDFLNWRLNQYAYSYRTERGNFDYQLRLLLKDEASIANVVLYSTDQDFFYVLNRETQHFYYQPKLSVDHKDWFQRLRSAPWQYTGSEPLFEGKMDDVPTPYSYANVLKDSVTLKQYGAIMFELNTDRIKGLLRDRLDGKDNRIMLMTGEGQVIFDSQGKYDNTVYPYWGKMNLPEDWVNLEERSKVQLLNIGNTGMVVAAIIPESHIKQSLQAIRLSLIGIVILCIIVSFAVTFTIIRRYSKKIHRLVLYMRRWQEGDLSKRIEMEGEDELQQISQRFNHMCDRLESYIETVYVSEIKQKNAQLVALQAQINPHFLYNTLESIRMKAISLGARDVGQMIYILATMFRHLIKKQTHVTLAEEIELCGMYLALVQYRYEDKLEVETHIENSAAGSMIVKLLIQPIIENYIVHGFRTNDDDNRITITAAEADGVILIRVKDNGKGISAERLLELQDALHTGDETTETSDQSLGLKNVHDRIRLNYGSDYGLHLISVEGEGCEVTISIPVTREEAG</sequence>
<evidence type="ECO:0000256" key="13">
    <source>
        <dbReference type="ARBA" id="ARBA00023136"/>
    </source>
</evidence>
<dbReference type="InterPro" id="IPR010559">
    <property type="entry name" value="Sig_transdc_His_kin_internal"/>
</dbReference>
<dbReference type="Gene3D" id="6.10.340.10">
    <property type="match status" value="1"/>
</dbReference>
<dbReference type="PROSITE" id="PS50109">
    <property type="entry name" value="HIS_KIN"/>
    <property type="match status" value="1"/>
</dbReference>
<evidence type="ECO:0000256" key="14">
    <source>
        <dbReference type="SAM" id="Phobius"/>
    </source>
</evidence>
<feature type="domain" description="HAMP" evidence="16">
    <location>
        <begin position="336"/>
        <end position="388"/>
    </location>
</feature>
<feature type="domain" description="Histidine kinase" evidence="15">
    <location>
        <begin position="498"/>
        <end position="606"/>
    </location>
</feature>
<dbReference type="SMART" id="SM00387">
    <property type="entry name" value="HATPase_c"/>
    <property type="match status" value="1"/>
</dbReference>
<keyword evidence="13 14" id="KW-0472">Membrane</keyword>
<dbReference type="EC" id="2.7.13.3" evidence="3"/>
<dbReference type="GO" id="GO:0000155">
    <property type="term" value="F:phosphorelay sensor kinase activity"/>
    <property type="evidence" value="ECO:0007669"/>
    <property type="project" value="InterPro"/>
</dbReference>
<evidence type="ECO:0000256" key="8">
    <source>
        <dbReference type="ARBA" id="ARBA00022741"/>
    </source>
</evidence>
<comment type="catalytic activity">
    <reaction evidence="1">
        <text>ATP + protein L-histidine = ADP + protein N-phospho-L-histidine.</text>
        <dbReference type="EC" id="2.7.13.3"/>
    </reaction>
</comment>
<dbReference type="Pfam" id="PF02518">
    <property type="entry name" value="HATPase_c"/>
    <property type="match status" value="1"/>
</dbReference>
<feature type="transmembrane region" description="Helical" evidence="14">
    <location>
        <begin position="314"/>
        <end position="335"/>
    </location>
</feature>
<dbReference type="PANTHER" id="PTHR34220">
    <property type="entry name" value="SENSOR HISTIDINE KINASE YPDA"/>
    <property type="match status" value="1"/>
</dbReference>
<dbReference type="Pfam" id="PF00672">
    <property type="entry name" value="HAMP"/>
    <property type="match status" value="1"/>
</dbReference>
<evidence type="ECO:0000256" key="6">
    <source>
        <dbReference type="ARBA" id="ARBA00022679"/>
    </source>
</evidence>
<dbReference type="InterPro" id="IPR004358">
    <property type="entry name" value="Sig_transdc_His_kin-like_C"/>
</dbReference>
<dbReference type="PRINTS" id="PR00344">
    <property type="entry name" value="BCTRLSENSOR"/>
</dbReference>
<keyword evidence="8" id="KW-0547">Nucleotide-binding</keyword>
<dbReference type="RefSeq" id="WP_053781542.1">
    <property type="nucleotide sequence ID" value="NZ_LITU01000059.1"/>
</dbReference>
<dbReference type="GO" id="GO:0005524">
    <property type="term" value="F:ATP binding"/>
    <property type="evidence" value="ECO:0007669"/>
    <property type="project" value="UniProtKB-KW"/>
</dbReference>
<comment type="caution">
    <text evidence="17">The sequence shown here is derived from an EMBL/GenBank/DDBJ whole genome shotgun (WGS) entry which is preliminary data.</text>
</comment>
<accession>A0A0M9BPX9</accession>
<dbReference type="GO" id="GO:0005886">
    <property type="term" value="C:plasma membrane"/>
    <property type="evidence" value="ECO:0007669"/>
    <property type="project" value="UniProtKB-SubCell"/>
</dbReference>
<evidence type="ECO:0000313" key="17">
    <source>
        <dbReference type="EMBL" id="KOY15926.1"/>
    </source>
</evidence>
<dbReference type="Gene3D" id="3.30.565.10">
    <property type="entry name" value="Histidine kinase-like ATPase, C-terminal domain"/>
    <property type="match status" value="1"/>
</dbReference>
<keyword evidence="12" id="KW-0902">Two-component regulatory system</keyword>
<protein>
    <recommendedName>
        <fullName evidence="3">histidine kinase</fullName>
        <ecNumber evidence="3">2.7.13.3</ecNumber>
    </recommendedName>
</protein>
<evidence type="ECO:0000259" key="16">
    <source>
        <dbReference type="PROSITE" id="PS50885"/>
    </source>
</evidence>
<dbReference type="PATRIC" id="fig|1705561.3.peg.2941"/>
<evidence type="ECO:0000256" key="5">
    <source>
        <dbReference type="ARBA" id="ARBA00022553"/>
    </source>
</evidence>
<feature type="transmembrane region" description="Helical" evidence="14">
    <location>
        <begin position="21"/>
        <end position="43"/>
    </location>
</feature>
<evidence type="ECO:0000256" key="10">
    <source>
        <dbReference type="ARBA" id="ARBA00022840"/>
    </source>
</evidence>
<evidence type="ECO:0000256" key="2">
    <source>
        <dbReference type="ARBA" id="ARBA00004651"/>
    </source>
</evidence>
<dbReference type="PROSITE" id="PS50885">
    <property type="entry name" value="HAMP"/>
    <property type="match status" value="1"/>
</dbReference>
<keyword evidence="7 14" id="KW-0812">Transmembrane</keyword>
<evidence type="ECO:0000256" key="1">
    <source>
        <dbReference type="ARBA" id="ARBA00000085"/>
    </source>
</evidence>